<dbReference type="EMBL" id="CAJNRG010001408">
    <property type="protein sequence ID" value="CAF2033126.1"/>
    <property type="molecule type" value="Genomic_DNA"/>
</dbReference>
<accession>A0A816NIL2</accession>
<dbReference type="AlphaFoldDB" id="A0A816NIL2"/>
<sequence length="85" mass="9566">MPFEHINFIKSSRFVMIKNETATTMSESHSSLSISNDKKPTMEEIDALPKHPVQFTAEYLLTYLVPIIQKMIDSEVVSISSTSCA</sequence>
<evidence type="ECO:0000313" key="2">
    <source>
        <dbReference type="Proteomes" id="UP000663887"/>
    </source>
</evidence>
<proteinExistence type="predicted"/>
<evidence type="ECO:0000313" key="1">
    <source>
        <dbReference type="EMBL" id="CAF2033126.1"/>
    </source>
</evidence>
<reference evidence="1" key="1">
    <citation type="submission" date="2021-02" db="EMBL/GenBank/DDBJ databases">
        <authorList>
            <person name="Nowell W R."/>
        </authorList>
    </citation>
    <scope>NUCLEOTIDE SEQUENCE</scope>
</reference>
<dbReference type="Proteomes" id="UP000663887">
    <property type="component" value="Unassembled WGS sequence"/>
</dbReference>
<organism evidence="1 2">
    <name type="scientific">Rotaria magnacalcarata</name>
    <dbReference type="NCBI Taxonomy" id="392030"/>
    <lineage>
        <taxon>Eukaryota</taxon>
        <taxon>Metazoa</taxon>
        <taxon>Spiralia</taxon>
        <taxon>Gnathifera</taxon>
        <taxon>Rotifera</taxon>
        <taxon>Eurotatoria</taxon>
        <taxon>Bdelloidea</taxon>
        <taxon>Philodinida</taxon>
        <taxon>Philodinidae</taxon>
        <taxon>Rotaria</taxon>
    </lineage>
</organism>
<protein>
    <submittedName>
        <fullName evidence="1">Uncharacterized protein</fullName>
    </submittedName>
</protein>
<gene>
    <name evidence="1" type="ORF">XDN619_LOCUS5345</name>
</gene>
<comment type="caution">
    <text evidence="1">The sequence shown here is derived from an EMBL/GenBank/DDBJ whole genome shotgun (WGS) entry which is preliminary data.</text>
</comment>
<name>A0A816NIL2_9BILA</name>